<dbReference type="SUPFAM" id="SSF54403">
    <property type="entry name" value="Cystatin/monellin"/>
    <property type="match status" value="1"/>
</dbReference>
<proteinExistence type="inferred from homology"/>
<dbReference type="Pfam" id="PF00031">
    <property type="entry name" value="Cystatin"/>
    <property type="match status" value="1"/>
</dbReference>
<dbReference type="InterPro" id="IPR046350">
    <property type="entry name" value="Cystatin_sf"/>
</dbReference>
<protein>
    <recommendedName>
        <fullName evidence="3">Cystatin domain-containing protein</fullName>
    </recommendedName>
</protein>
<evidence type="ECO:0000313" key="4">
    <source>
        <dbReference type="EMBL" id="CAI9614161.1"/>
    </source>
</evidence>
<gene>
    <name evidence="4" type="ORF">SPARVUS_LOCUS15013388</name>
</gene>
<evidence type="ECO:0000256" key="1">
    <source>
        <dbReference type="ARBA" id="ARBA00009403"/>
    </source>
</evidence>
<accession>A0ABN9H2R5</accession>
<sequence>MAKLHSLLAVLVLIAVSVKAHGGSKDVDARDKGAQKALEFALQEYNKDSKDIYVNRVSKIHRVQKQTVTGMKYIIEVDIGRTECRKPTSNPEDCAFHTDPYISKTTFCHFEVISIPWLKQKEMKESKCY</sequence>
<dbReference type="SMART" id="SM00043">
    <property type="entry name" value="CY"/>
    <property type="match status" value="1"/>
</dbReference>
<feature type="chain" id="PRO_5045318374" description="Cystatin domain-containing protein" evidence="2">
    <location>
        <begin position="21"/>
        <end position="129"/>
    </location>
</feature>
<evidence type="ECO:0000256" key="2">
    <source>
        <dbReference type="SAM" id="SignalP"/>
    </source>
</evidence>
<feature type="signal peptide" evidence="2">
    <location>
        <begin position="1"/>
        <end position="20"/>
    </location>
</feature>
<dbReference type="Gene3D" id="3.10.450.10">
    <property type="match status" value="1"/>
</dbReference>
<name>A0ABN9H2R5_9NEOB</name>
<dbReference type="PANTHER" id="PTHR46186">
    <property type="entry name" value="CYSTATIN"/>
    <property type="match status" value="1"/>
</dbReference>
<keyword evidence="2" id="KW-0732">Signal</keyword>
<evidence type="ECO:0000259" key="3">
    <source>
        <dbReference type="SMART" id="SM00043"/>
    </source>
</evidence>
<evidence type="ECO:0000313" key="5">
    <source>
        <dbReference type="Proteomes" id="UP001162483"/>
    </source>
</evidence>
<reference evidence="4" key="1">
    <citation type="submission" date="2023-05" db="EMBL/GenBank/DDBJ databases">
        <authorList>
            <person name="Stuckert A."/>
        </authorList>
    </citation>
    <scope>NUCLEOTIDE SEQUENCE</scope>
</reference>
<feature type="domain" description="Cystatin" evidence="3">
    <location>
        <begin position="19"/>
        <end position="129"/>
    </location>
</feature>
<keyword evidence="5" id="KW-1185">Reference proteome</keyword>
<dbReference type="CDD" id="cd00042">
    <property type="entry name" value="CY"/>
    <property type="match status" value="1"/>
</dbReference>
<dbReference type="Proteomes" id="UP001162483">
    <property type="component" value="Unassembled WGS sequence"/>
</dbReference>
<dbReference type="EMBL" id="CATNWA010019619">
    <property type="protein sequence ID" value="CAI9614161.1"/>
    <property type="molecule type" value="Genomic_DNA"/>
</dbReference>
<dbReference type="InterPro" id="IPR000010">
    <property type="entry name" value="Cystatin_dom"/>
</dbReference>
<comment type="similarity">
    <text evidence="1">Belongs to the cystatin family.</text>
</comment>
<dbReference type="PANTHER" id="PTHR46186:SF12">
    <property type="entry name" value="CYSTATIN C (AMYLOID ANGIOPATHY AND CEREBRAL HEMORRHAGE)-RELATED"/>
    <property type="match status" value="1"/>
</dbReference>
<comment type="caution">
    <text evidence="4">The sequence shown here is derived from an EMBL/GenBank/DDBJ whole genome shotgun (WGS) entry which is preliminary data.</text>
</comment>
<organism evidence="4 5">
    <name type="scientific">Staurois parvus</name>
    <dbReference type="NCBI Taxonomy" id="386267"/>
    <lineage>
        <taxon>Eukaryota</taxon>
        <taxon>Metazoa</taxon>
        <taxon>Chordata</taxon>
        <taxon>Craniata</taxon>
        <taxon>Vertebrata</taxon>
        <taxon>Euteleostomi</taxon>
        <taxon>Amphibia</taxon>
        <taxon>Batrachia</taxon>
        <taxon>Anura</taxon>
        <taxon>Neobatrachia</taxon>
        <taxon>Ranoidea</taxon>
        <taxon>Ranidae</taxon>
        <taxon>Staurois</taxon>
    </lineage>
</organism>